<dbReference type="PANTHER" id="PTHR15138:SF14">
    <property type="entry name" value="TRANSCRIPTION INITIATION FACTOR TFIID SUBUNIT 4"/>
    <property type="match status" value="1"/>
</dbReference>
<feature type="compositionally biased region" description="Basic and acidic residues" evidence="6">
    <location>
        <begin position="105"/>
        <end position="117"/>
    </location>
</feature>
<feature type="compositionally biased region" description="Polar residues" evidence="6">
    <location>
        <begin position="177"/>
        <end position="196"/>
    </location>
</feature>
<evidence type="ECO:0000256" key="3">
    <source>
        <dbReference type="ARBA" id="ARBA00023015"/>
    </source>
</evidence>
<feature type="region of interest" description="Disordered" evidence="6">
    <location>
        <begin position="89"/>
        <end position="196"/>
    </location>
</feature>
<feature type="compositionally biased region" description="Polar residues" evidence="6">
    <location>
        <begin position="55"/>
        <end position="64"/>
    </location>
</feature>
<feature type="compositionally biased region" description="Low complexity" evidence="6">
    <location>
        <begin position="37"/>
        <end position="54"/>
    </location>
</feature>
<feature type="compositionally biased region" description="Polar residues" evidence="6">
    <location>
        <begin position="94"/>
        <end position="104"/>
    </location>
</feature>
<sequence>MDPNIMKFLEEDEDETMHSGADVEAFTADLNRDIEGNNTSTSQQPSDSDSAALSQGSSQTASQFLNQWQNSTHDGIVNFQSGQDLMTMEERGQHSSQLEQQQHALESENRKADDNSSSHELNALPHNPSIDASSQPQDDRNTFPVSDPMTTQASGVQPIHIQEPDREPNPERESQIGKLQNISNRPMESKDQQSLLTGNQHSAGMVMSGQQAMTSGLSSQQSITSGNQQPGTALKLNKQVPFGMLLPIIQPQLDKDRAMQLHTLYFKLKKNEISKDGFVRHMRSIVGDQMLKMAVYKLQTQDAGNPQTTANQFQSQPQASARQMQVPSNLSNAMGDGSTAKSREEMQADSQGVQASQMSTSSSGGLSQDRKHPTFPTQGLNKQQHMHFSQTSFPTYGSAGSSYSPFSATNAASQMRQAPAHQNMTVNQVGPTAGAANMINMSNFDRSHSLSDPKKIQAGSLTHMNSNASLQQKIGVSSSMTHVKQEPVDPSIEQQHKAQLSSSHGLSSLSRAPFKQGSAAPGNLKDESFEMQSSRTGFNPPTSLVPTNSVSSSIPSPMETSILVFDKSLVFAVLFLMLGFQNSFVISPDLSSRLASLVFPHPPKREAPPKKPLVGQKKPMEAPGSSPPSSKKQKVSGGFLDQSIEHLNDVTAVSGVNLREEEEQLFSGSKEDSRVSEASQRVVQEEEERLILNKIPLQKKVVEIMAKCGLKNMSNDVERCLSLCVEERMRGLIANVIRLSKQRVDFEKPRHKTIITSDVRQQIATINRKAREEWEKKQAETEKSQKSNDANKEEDDKMRATAANVAVRAATGVGDMLSRWQLMIEAKQKQGGSDTSSGSQPGKDVARKPSATSAKNTRENQEAEKRDPSAAFTTPASVRKVGRNQVVVPRVARSISVKDIIAILEREPQMSKSTLLIRSVLMLSLSNPIGSFDQ</sequence>
<evidence type="ECO:0000256" key="4">
    <source>
        <dbReference type="ARBA" id="ARBA00023163"/>
    </source>
</evidence>
<feature type="compositionally biased region" description="Basic and acidic residues" evidence="6">
    <location>
        <begin position="162"/>
        <end position="175"/>
    </location>
</feature>
<accession>A0ABR0UG14</accession>
<feature type="compositionally biased region" description="Polar residues" evidence="6">
    <location>
        <begin position="210"/>
        <end position="231"/>
    </location>
</feature>
<feature type="compositionally biased region" description="Polar residues" evidence="6">
    <location>
        <begin position="530"/>
        <end position="553"/>
    </location>
</feature>
<name>A0ABR0UG14_REHGL</name>
<organism evidence="8 9">
    <name type="scientific">Rehmannia glutinosa</name>
    <name type="common">Chinese foxglove</name>
    <dbReference type="NCBI Taxonomy" id="99300"/>
    <lineage>
        <taxon>Eukaryota</taxon>
        <taxon>Viridiplantae</taxon>
        <taxon>Streptophyta</taxon>
        <taxon>Embryophyta</taxon>
        <taxon>Tracheophyta</taxon>
        <taxon>Spermatophyta</taxon>
        <taxon>Magnoliopsida</taxon>
        <taxon>eudicotyledons</taxon>
        <taxon>Gunneridae</taxon>
        <taxon>Pentapetalae</taxon>
        <taxon>asterids</taxon>
        <taxon>lamiids</taxon>
        <taxon>Lamiales</taxon>
        <taxon>Orobanchaceae</taxon>
        <taxon>Rehmannieae</taxon>
        <taxon>Rehmannia</taxon>
    </lineage>
</organism>
<feature type="region of interest" description="Disordered" evidence="6">
    <location>
        <begin position="477"/>
        <end position="553"/>
    </location>
</feature>
<dbReference type="CDD" id="cd08045">
    <property type="entry name" value="HFD_TAF4"/>
    <property type="match status" value="1"/>
</dbReference>
<dbReference type="InterPro" id="IPR022003">
    <property type="entry name" value="RST"/>
</dbReference>
<keyword evidence="4" id="KW-0804">Transcription</keyword>
<dbReference type="PANTHER" id="PTHR15138">
    <property type="entry name" value="TRANSCRIPTION INITIATION FACTOR TFIID SUBUNIT 4"/>
    <property type="match status" value="1"/>
</dbReference>
<protein>
    <recommendedName>
        <fullName evidence="7">RST domain-containing protein</fullName>
    </recommendedName>
</protein>
<evidence type="ECO:0000259" key="7">
    <source>
        <dbReference type="PROSITE" id="PS51879"/>
    </source>
</evidence>
<evidence type="ECO:0000256" key="2">
    <source>
        <dbReference type="ARBA" id="ARBA00006178"/>
    </source>
</evidence>
<feature type="region of interest" description="Disordered" evidence="6">
    <location>
        <begin position="30"/>
        <end position="64"/>
    </location>
</feature>
<feature type="compositionally biased region" description="Polar residues" evidence="6">
    <location>
        <begin position="830"/>
        <end position="840"/>
    </location>
</feature>
<comment type="subcellular location">
    <subcellularLocation>
        <location evidence="1">Nucleus</location>
    </subcellularLocation>
</comment>
<evidence type="ECO:0000256" key="5">
    <source>
        <dbReference type="ARBA" id="ARBA00023242"/>
    </source>
</evidence>
<evidence type="ECO:0000313" key="8">
    <source>
        <dbReference type="EMBL" id="KAK6121493.1"/>
    </source>
</evidence>
<feature type="compositionally biased region" description="Low complexity" evidence="6">
    <location>
        <begin position="500"/>
        <end position="510"/>
    </location>
</feature>
<dbReference type="InterPro" id="IPR045144">
    <property type="entry name" value="TAF4"/>
</dbReference>
<feature type="compositionally biased region" description="Polar residues" evidence="6">
    <location>
        <begin position="375"/>
        <end position="386"/>
    </location>
</feature>
<dbReference type="InterPro" id="IPR009072">
    <property type="entry name" value="Histone-fold"/>
</dbReference>
<feature type="compositionally biased region" description="Polar residues" evidence="6">
    <location>
        <begin position="304"/>
        <end position="332"/>
    </location>
</feature>
<dbReference type="InterPro" id="IPR007900">
    <property type="entry name" value="TAF4_C"/>
</dbReference>
<feature type="region of interest" description="Disordered" evidence="6">
    <location>
        <begin position="771"/>
        <end position="798"/>
    </location>
</feature>
<dbReference type="PROSITE" id="PS51879">
    <property type="entry name" value="RST"/>
    <property type="match status" value="1"/>
</dbReference>
<proteinExistence type="inferred from homology"/>
<feature type="region of interest" description="Disordered" evidence="6">
    <location>
        <begin position="304"/>
        <end position="386"/>
    </location>
</feature>
<feature type="domain" description="RST" evidence="7">
    <location>
        <begin position="233"/>
        <end position="304"/>
    </location>
</feature>
<keyword evidence="9" id="KW-1185">Reference proteome</keyword>
<feature type="region of interest" description="Disordered" evidence="6">
    <location>
        <begin position="600"/>
        <end position="637"/>
    </location>
</feature>
<evidence type="ECO:0000313" key="9">
    <source>
        <dbReference type="Proteomes" id="UP001318860"/>
    </source>
</evidence>
<feature type="compositionally biased region" description="Low complexity" evidence="6">
    <location>
        <begin position="623"/>
        <end position="637"/>
    </location>
</feature>
<dbReference type="Gene3D" id="1.10.20.10">
    <property type="entry name" value="Histone, subunit A"/>
    <property type="match status" value="1"/>
</dbReference>
<evidence type="ECO:0000256" key="6">
    <source>
        <dbReference type="SAM" id="MobiDB-lite"/>
    </source>
</evidence>
<dbReference type="Pfam" id="PF05236">
    <property type="entry name" value="TAF4"/>
    <property type="match status" value="1"/>
</dbReference>
<evidence type="ECO:0000256" key="1">
    <source>
        <dbReference type="ARBA" id="ARBA00004123"/>
    </source>
</evidence>
<feature type="compositionally biased region" description="Basic and acidic residues" evidence="6">
    <location>
        <begin position="856"/>
        <end position="868"/>
    </location>
</feature>
<feature type="compositionally biased region" description="Low complexity" evidence="6">
    <location>
        <begin position="352"/>
        <end position="367"/>
    </location>
</feature>
<dbReference type="Proteomes" id="UP001318860">
    <property type="component" value="Unassembled WGS sequence"/>
</dbReference>
<gene>
    <name evidence="8" type="ORF">DH2020_044762</name>
</gene>
<comment type="caution">
    <text evidence="8">The sequence shown here is derived from an EMBL/GenBank/DDBJ whole genome shotgun (WGS) entry which is preliminary data.</text>
</comment>
<dbReference type="Pfam" id="PF12174">
    <property type="entry name" value="RST"/>
    <property type="match status" value="1"/>
</dbReference>
<feature type="region of interest" description="Disordered" evidence="6">
    <location>
        <begin position="827"/>
        <end position="876"/>
    </location>
</feature>
<reference evidence="8 9" key="1">
    <citation type="journal article" date="2021" name="Comput. Struct. Biotechnol. J.">
        <title>De novo genome assembly of the potent medicinal plant Rehmannia glutinosa using nanopore technology.</title>
        <authorList>
            <person name="Ma L."/>
            <person name="Dong C."/>
            <person name="Song C."/>
            <person name="Wang X."/>
            <person name="Zheng X."/>
            <person name="Niu Y."/>
            <person name="Chen S."/>
            <person name="Feng W."/>
        </authorList>
    </citation>
    <scope>NUCLEOTIDE SEQUENCE [LARGE SCALE GENOMIC DNA]</scope>
    <source>
        <strain evidence="8">DH-2019</strain>
    </source>
</reference>
<feature type="region of interest" description="Disordered" evidence="6">
    <location>
        <begin position="210"/>
        <end position="232"/>
    </location>
</feature>
<comment type="similarity">
    <text evidence="2">Belongs to the TAF4 family.</text>
</comment>
<keyword evidence="3" id="KW-0805">Transcription regulation</keyword>
<dbReference type="EMBL" id="JABTTQ020002900">
    <property type="protein sequence ID" value="KAK6121493.1"/>
    <property type="molecule type" value="Genomic_DNA"/>
</dbReference>
<keyword evidence="5" id="KW-0539">Nucleus</keyword>